<organism evidence="1 2">
    <name type="scientific">Endocarpon pusillum (strain Z07020 / HMAS-L-300199)</name>
    <name type="common">Lichen-forming fungus</name>
    <dbReference type="NCBI Taxonomy" id="1263415"/>
    <lineage>
        <taxon>Eukaryota</taxon>
        <taxon>Fungi</taxon>
        <taxon>Dikarya</taxon>
        <taxon>Ascomycota</taxon>
        <taxon>Pezizomycotina</taxon>
        <taxon>Eurotiomycetes</taxon>
        <taxon>Chaetothyriomycetidae</taxon>
        <taxon>Verrucariales</taxon>
        <taxon>Verrucariaceae</taxon>
        <taxon>Endocarpon</taxon>
    </lineage>
</organism>
<accession>U1GFW9</accession>
<dbReference type="EMBL" id="KE721301">
    <property type="protein sequence ID" value="ERF70626.1"/>
    <property type="molecule type" value="Genomic_DNA"/>
</dbReference>
<evidence type="ECO:0000313" key="2">
    <source>
        <dbReference type="Proteomes" id="UP000019373"/>
    </source>
</evidence>
<dbReference type="eggNOG" id="ENOG502SQI5">
    <property type="taxonomic scope" value="Eukaryota"/>
</dbReference>
<sequence length="133" mass="15172">MAMFNSRATKPDTFHHVMKIAWDVGKGDGRRTVMYESMSMAVHKNDLELVEVKVPEFNIIELVSMEKGFKGLVAVELRSYIGTNPIVQRVWRAASVSSETEQILLYPLARLMYRLEFFSNVLCWATEASSLLP</sequence>
<dbReference type="HOGENOM" id="CLU_1906727_0_0_1"/>
<proteinExistence type="predicted"/>
<reference evidence="2" key="1">
    <citation type="journal article" date="2014" name="BMC Genomics">
        <title>Genome characteristics reveal the impact of lichenization on lichen-forming fungus Endocarpon pusillum Hedwig (Verrucariales, Ascomycota).</title>
        <authorList>
            <person name="Wang Y.-Y."/>
            <person name="Liu B."/>
            <person name="Zhang X.-Y."/>
            <person name="Zhou Q.-M."/>
            <person name="Zhang T."/>
            <person name="Li H."/>
            <person name="Yu Y.-F."/>
            <person name="Zhang X.-L."/>
            <person name="Hao X.-Y."/>
            <person name="Wang M."/>
            <person name="Wang L."/>
            <person name="Wei J.-C."/>
        </authorList>
    </citation>
    <scope>NUCLEOTIDE SEQUENCE [LARGE SCALE GENOMIC DNA]</scope>
    <source>
        <strain evidence="2">Z07020 / HMAS-L-300199</strain>
    </source>
</reference>
<dbReference type="GeneID" id="19237545"/>
<name>U1GFW9_ENDPU</name>
<keyword evidence="2" id="KW-1185">Reference proteome</keyword>
<dbReference type="RefSeq" id="XP_007803684.1">
    <property type="nucleotide sequence ID" value="XM_007805493.1"/>
</dbReference>
<dbReference type="OrthoDB" id="5371016at2759"/>
<dbReference type="AlphaFoldDB" id="U1GFW9"/>
<dbReference type="Proteomes" id="UP000019373">
    <property type="component" value="Unassembled WGS sequence"/>
</dbReference>
<gene>
    <name evidence="1" type="ORF">EPUS_02492</name>
</gene>
<protein>
    <submittedName>
        <fullName evidence="1">Uncharacterized protein</fullName>
    </submittedName>
</protein>
<evidence type="ECO:0000313" key="1">
    <source>
        <dbReference type="EMBL" id="ERF70626.1"/>
    </source>
</evidence>